<feature type="compositionally biased region" description="Basic and acidic residues" evidence="1">
    <location>
        <begin position="497"/>
        <end position="507"/>
    </location>
</feature>
<proteinExistence type="predicted"/>
<dbReference type="OrthoDB" id="5803328at2759"/>
<dbReference type="EMBL" id="CAJGYM010000039">
    <property type="protein sequence ID" value="CAD6193836.1"/>
    <property type="molecule type" value="Genomic_DNA"/>
</dbReference>
<feature type="compositionally biased region" description="Acidic residues" evidence="1">
    <location>
        <begin position="456"/>
        <end position="465"/>
    </location>
</feature>
<feature type="region of interest" description="Disordered" evidence="1">
    <location>
        <begin position="337"/>
        <end position="390"/>
    </location>
</feature>
<evidence type="ECO:0000313" key="2">
    <source>
        <dbReference type="EMBL" id="CAD6193836.1"/>
    </source>
</evidence>
<reference evidence="2" key="1">
    <citation type="submission" date="2020-10" db="EMBL/GenBank/DDBJ databases">
        <authorList>
            <person name="Kikuchi T."/>
        </authorList>
    </citation>
    <scope>NUCLEOTIDE SEQUENCE</scope>
    <source>
        <strain evidence="2">NKZ352</strain>
    </source>
</reference>
<name>A0A8S1HB48_9PELO</name>
<evidence type="ECO:0000256" key="1">
    <source>
        <dbReference type="SAM" id="MobiDB-lite"/>
    </source>
</evidence>
<sequence length="562" mass="62615">MVAPELKLCLAWMHAEPEAASHEKPKIKRHLRGPPPVEYPQMIHLPFVTALIRLPPSISLASRTAVTCLLLPSAPPAAICLLLFSRCRVPLVLPTKSPKGRQKMKKIVLATIFVGVVLANSVSRQAAVSKAIEQTKSRQTAAQSPQRVPPRQNVRLSVDFSTTSSPGKNEGLDVDKLNRLIRTLDKTWIMPRTGAKEPVGSNFQYKKTCASIYKARHGACQQIGFGVMCFNYCHERGEKLSFKCQDASDASYCRQSGTFETFLAKYRKDGYKAKAYIHQMISRCYSTAICNTQSGILNSTIIEDEGDVVEATTKNNRLKLLTRPPGGLKLLKLKTTTTTMAPEPEPEEPEDVDELPTTPARKSKAEKNKVSLRSRPTPPLVPETPSTTAKPNIWDKFTVGQKARPTPKYIPFWQRLLSTTTGAPKEDDIDVDRETSTEITEEILIATTPAEKVDEVKEESEEEPEKEDKTEQSTQATTKVTPPIEDVVVTKQPVQKNNREKPKEKHTFRPLPVTTPPPPGPELSHQKPNDNAVDGVSGPGFWNRFQPNRWFQSIHYVTNTGK</sequence>
<accession>A0A8S1HB48</accession>
<gene>
    <name evidence="2" type="ORF">CAUJ_LOCUS9755</name>
</gene>
<feature type="region of interest" description="Disordered" evidence="1">
    <location>
        <begin position="422"/>
        <end position="543"/>
    </location>
</feature>
<protein>
    <submittedName>
        <fullName evidence="2">Uncharacterized protein</fullName>
    </submittedName>
</protein>
<organism evidence="2 3">
    <name type="scientific">Caenorhabditis auriculariae</name>
    <dbReference type="NCBI Taxonomy" id="2777116"/>
    <lineage>
        <taxon>Eukaryota</taxon>
        <taxon>Metazoa</taxon>
        <taxon>Ecdysozoa</taxon>
        <taxon>Nematoda</taxon>
        <taxon>Chromadorea</taxon>
        <taxon>Rhabditida</taxon>
        <taxon>Rhabditina</taxon>
        <taxon>Rhabditomorpha</taxon>
        <taxon>Rhabditoidea</taxon>
        <taxon>Rhabditidae</taxon>
        <taxon>Peloderinae</taxon>
        <taxon>Caenorhabditis</taxon>
    </lineage>
</organism>
<dbReference type="Proteomes" id="UP000835052">
    <property type="component" value="Unassembled WGS sequence"/>
</dbReference>
<feature type="compositionally biased region" description="Acidic residues" evidence="1">
    <location>
        <begin position="344"/>
        <end position="354"/>
    </location>
</feature>
<comment type="caution">
    <text evidence="2">The sequence shown here is derived from an EMBL/GenBank/DDBJ whole genome shotgun (WGS) entry which is preliminary data.</text>
</comment>
<evidence type="ECO:0000313" key="3">
    <source>
        <dbReference type="Proteomes" id="UP000835052"/>
    </source>
</evidence>
<keyword evidence="3" id="KW-1185">Reference proteome</keyword>
<dbReference type="AlphaFoldDB" id="A0A8S1HB48"/>